<evidence type="ECO:0000256" key="1">
    <source>
        <dbReference type="SAM" id="Phobius"/>
    </source>
</evidence>
<proteinExistence type="predicted"/>
<dbReference type="AlphaFoldDB" id="A0ABD5Z680"/>
<keyword evidence="1" id="KW-0812">Transmembrane</keyword>
<accession>A0ABD5Z680</accession>
<feature type="transmembrane region" description="Helical" evidence="1">
    <location>
        <begin position="33"/>
        <end position="52"/>
    </location>
</feature>
<comment type="caution">
    <text evidence="2">The sequence shown here is derived from an EMBL/GenBank/DDBJ whole genome shotgun (WGS) entry which is preliminary data.</text>
</comment>
<name>A0ABD5Z680_9EURY</name>
<reference evidence="2 3" key="1">
    <citation type="journal article" date="2019" name="Int. J. Syst. Evol. Microbiol.">
        <title>The Global Catalogue of Microorganisms (GCM) 10K type strain sequencing project: providing services to taxonomists for standard genome sequencing and annotation.</title>
        <authorList>
            <consortium name="The Broad Institute Genomics Platform"/>
            <consortium name="The Broad Institute Genome Sequencing Center for Infectious Disease"/>
            <person name="Wu L."/>
            <person name="Ma J."/>
        </authorList>
    </citation>
    <scope>NUCLEOTIDE SEQUENCE [LARGE SCALE GENOMIC DNA]</scope>
    <source>
        <strain evidence="2 3">XZGYJ-43</strain>
    </source>
</reference>
<organism evidence="2 3">
    <name type="scientific">Halospeciosus flavus</name>
    <dbReference type="NCBI Taxonomy" id="3032283"/>
    <lineage>
        <taxon>Archaea</taxon>
        <taxon>Methanobacteriati</taxon>
        <taxon>Methanobacteriota</taxon>
        <taxon>Stenosarchaea group</taxon>
        <taxon>Halobacteria</taxon>
        <taxon>Halobacteriales</taxon>
        <taxon>Halobacteriaceae</taxon>
        <taxon>Halospeciosus</taxon>
    </lineage>
</organism>
<evidence type="ECO:0000313" key="2">
    <source>
        <dbReference type="EMBL" id="MFC7200500.1"/>
    </source>
</evidence>
<keyword evidence="1" id="KW-0472">Membrane</keyword>
<sequence>MGIIDTITFAGTLALAAPLIVFGAQRALAGDALGFAFLAIAALMLAAERYLVTPSDLLGKPFQAVAGVVAKDPETDADEE</sequence>
<gene>
    <name evidence="2" type="ORF">ACFQJ9_13935</name>
</gene>
<protein>
    <submittedName>
        <fullName evidence="2">Uncharacterized protein</fullName>
    </submittedName>
</protein>
<evidence type="ECO:0000313" key="3">
    <source>
        <dbReference type="Proteomes" id="UP001596447"/>
    </source>
</evidence>
<dbReference type="RefSeq" id="WP_279527280.1">
    <property type="nucleotide sequence ID" value="NZ_CP122312.1"/>
</dbReference>
<dbReference type="InterPro" id="IPR055955">
    <property type="entry name" value="DUF7533"/>
</dbReference>
<dbReference type="Pfam" id="PF24377">
    <property type="entry name" value="DUF7533"/>
    <property type="match status" value="1"/>
</dbReference>
<keyword evidence="1" id="KW-1133">Transmembrane helix</keyword>
<keyword evidence="3" id="KW-1185">Reference proteome</keyword>
<dbReference type="EMBL" id="JBHTAR010000011">
    <property type="protein sequence ID" value="MFC7200500.1"/>
    <property type="molecule type" value="Genomic_DNA"/>
</dbReference>
<dbReference type="Proteomes" id="UP001596447">
    <property type="component" value="Unassembled WGS sequence"/>
</dbReference>